<accession>A0A2H3DLF0</accession>
<evidence type="ECO:0000256" key="2">
    <source>
        <dbReference type="SAM" id="MobiDB-lite"/>
    </source>
</evidence>
<feature type="domain" description="C3H1-type" evidence="3">
    <location>
        <begin position="101"/>
        <end position="128"/>
    </location>
</feature>
<protein>
    <recommendedName>
        <fullName evidence="3">C3H1-type domain-containing protein</fullName>
    </recommendedName>
</protein>
<name>A0A2H3DLF0_ARMGA</name>
<evidence type="ECO:0000259" key="3">
    <source>
        <dbReference type="PROSITE" id="PS50103"/>
    </source>
</evidence>
<dbReference type="InParanoid" id="A0A2H3DLF0"/>
<dbReference type="PROSITE" id="PS50103">
    <property type="entry name" value="ZF_C3H1"/>
    <property type="match status" value="1"/>
</dbReference>
<organism evidence="4 5">
    <name type="scientific">Armillaria gallica</name>
    <name type="common">Bulbous honey fungus</name>
    <name type="synonym">Armillaria bulbosa</name>
    <dbReference type="NCBI Taxonomy" id="47427"/>
    <lineage>
        <taxon>Eukaryota</taxon>
        <taxon>Fungi</taxon>
        <taxon>Dikarya</taxon>
        <taxon>Basidiomycota</taxon>
        <taxon>Agaricomycotina</taxon>
        <taxon>Agaricomycetes</taxon>
        <taxon>Agaricomycetidae</taxon>
        <taxon>Agaricales</taxon>
        <taxon>Marasmiineae</taxon>
        <taxon>Physalacriaceae</taxon>
        <taxon>Armillaria</taxon>
    </lineage>
</organism>
<keyword evidence="1" id="KW-0863">Zinc-finger</keyword>
<dbReference type="GO" id="GO:0008270">
    <property type="term" value="F:zinc ion binding"/>
    <property type="evidence" value="ECO:0007669"/>
    <property type="project" value="UniProtKB-KW"/>
</dbReference>
<proteinExistence type="predicted"/>
<keyword evidence="1" id="KW-0862">Zinc</keyword>
<dbReference type="OrthoDB" id="3029567at2759"/>
<dbReference type="InterPro" id="IPR000571">
    <property type="entry name" value="Znf_CCCH"/>
</dbReference>
<evidence type="ECO:0000313" key="4">
    <source>
        <dbReference type="EMBL" id="PBK94684.1"/>
    </source>
</evidence>
<feature type="region of interest" description="Disordered" evidence="2">
    <location>
        <begin position="146"/>
        <end position="165"/>
    </location>
</feature>
<evidence type="ECO:0000313" key="5">
    <source>
        <dbReference type="Proteomes" id="UP000217790"/>
    </source>
</evidence>
<reference evidence="5" key="1">
    <citation type="journal article" date="2017" name="Nat. Ecol. Evol.">
        <title>Genome expansion and lineage-specific genetic innovations in the forest pathogenic fungi Armillaria.</title>
        <authorList>
            <person name="Sipos G."/>
            <person name="Prasanna A.N."/>
            <person name="Walter M.C."/>
            <person name="O'Connor E."/>
            <person name="Balint B."/>
            <person name="Krizsan K."/>
            <person name="Kiss B."/>
            <person name="Hess J."/>
            <person name="Varga T."/>
            <person name="Slot J."/>
            <person name="Riley R."/>
            <person name="Boka B."/>
            <person name="Rigling D."/>
            <person name="Barry K."/>
            <person name="Lee J."/>
            <person name="Mihaltcheva S."/>
            <person name="LaButti K."/>
            <person name="Lipzen A."/>
            <person name="Waldron R."/>
            <person name="Moloney N.M."/>
            <person name="Sperisen C."/>
            <person name="Kredics L."/>
            <person name="Vagvoelgyi C."/>
            <person name="Patrignani A."/>
            <person name="Fitzpatrick D."/>
            <person name="Nagy I."/>
            <person name="Doyle S."/>
            <person name="Anderson J.B."/>
            <person name="Grigoriev I.V."/>
            <person name="Gueldener U."/>
            <person name="Muensterkoetter M."/>
            <person name="Nagy L.G."/>
        </authorList>
    </citation>
    <scope>NUCLEOTIDE SEQUENCE [LARGE SCALE GENOMIC DNA]</scope>
    <source>
        <strain evidence="5">Ar21-2</strain>
    </source>
</reference>
<evidence type="ECO:0000256" key="1">
    <source>
        <dbReference type="PROSITE-ProRule" id="PRU00723"/>
    </source>
</evidence>
<dbReference type="Proteomes" id="UP000217790">
    <property type="component" value="Unassembled WGS sequence"/>
</dbReference>
<gene>
    <name evidence="4" type="ORF">ARMGADRAFT_62615</name>
</gene>
<keyword evidence="5" id="KW-1185">Reference proteome</keyword>
<dbReference type="AlphaFoldDB" id="A0A2H3DLF0"/>
<feature type="region of interest" description="Disordered" evidence="2">
    <location>
        <begin position="60"/>
        <end position="95"/>
    </location>
</feature>
<feature type="zinc finger region" description="C3H1-type" evidence="1">
    <location>
        <begin position="101"/>
        <end position="128"/>
    </location>
</feature>
<sequence length="165" mass="18452">MPVAGPSTGAPAAQRNERAAGGRNIVRIYPGAVGHLLTAGLYQPPRLAKEPMYPPGLCNFGPKDSNIRPPTNRPVPSRFNNHTVPRATYPPRNYAPRPGYSIRDEICINYQQGRCKYGTRCYRRHVLPPEYKHVEDYNPPPVKLPPPIRIETETPPGLPKVRVEI</sequence>
<keyword evidence="1" id="KW-0479">Metal-binding</keyword>
<dbReference type="EMBL" id="KZ293653">
    <property type="protein sequence ID" value="PBK94684.1"/>
    <property type="molecule type" value="Genomic_DNA"/>
</dbReference>